<comment type="caution">
    <text evidence="9">The sequence shown here is derived from an EMBL/GenBank/DDBJ whole genome shotgun (WGS) entry which is preliminary data.</text>
</comment>
<dbReference type="RefSeq" id="XP_046074453.1">
    <property type="nucleotide sequence ID" value="XM_046218983.1"/>
</dbReference>
<gene>
    <name evidence="9" type="ORF">BGW36DRAFT_405942</name>
</gene>
<keyword evidence="6" id="KW-0539">Nucleus</keyword>
<organism evidence="9 10">
    <name type="scientific">Talaromyces proteolyticus</name>
    <dbReference type="NCBI Taxonomy" id="1131652"/>
    <lineage>
        <taxon>Eukaryota</taxon>
        <taxon>Fungi</taxon>
        <taxon>Dikarya</taxon>
        <taxon>Ascomycota</taxon>
        <taxon>Pezizomycotina</taxon>
        <taxon>Eurotiomycetes</taxon>
        <taxon>Eurotiomycetidae</taxon>
        <taxon>Eurotiales</taxon>
        <taxon>Trichocomaceae</taxon>
        <taxon>Talaromyces</taxon>
        <taxon>Talaromyces sect. Bacilispori</taxon>
    </lineage>
</organism>
<dbReference type="InterPro" id="IPR036864">
    <property type="entry name" value="Zn2-C6_fun-type_DNA-bd_sf"/>
</dbReference>
<evidence type="ECO:0000256" key="1">
    <source>
        <dbReference type="ARBA" id="ARBA00022723"/>
    </source>
</evidence>
<feature type="region of interest" description="Disordered" evidence="7">
    <location>
        <begin position="67"/>
        <end position="114"/>
    </location>
</feature>
<dbReference type="CDD" id="cd12148">
    <property type="entry name" value="fungal_TF_MHR"/>
    <property type="match status" value="1"/>
</dbReference>
<dbReference type="SMART" id="SM00906">
    <property type="entry name" value="Fungal_trans"/>
    <property type="match status" value="1"/>
</dbReference>
<evidence type="ECO:0000256" key="4">
    <source>
        <dbReference type="ARBA" id="ARBA00023125"/>
    </source>
</evidence>
<dbReference type="GeneID" id="70249270"/>
<evidence type="ECO:0000256" key="3">
    <source>
        <dbReference type="ARBA" id="ARBA00023015"/>
    </source>
</evidence>
<dbReference type="PANTHER" id="PTHR47171">
    <property type="entry name" value="FARA-RELATED"/>
    <property type="match status" value="1"/>
</dbReference>
<evidence type="ECO:0000259" key="8">
    <source>
        <dbReference type="PROSITE" id="PS50048"/>
    </source>
</evidence>
<dbReference type="SMART" id="SM00066">
    <property type="entry name" value="GAL4"/>
    <property type="match status" value="1"/>
</dbReference>
<keyword evidence="10" id="KW-1185">Reference proteome</keyword>
<evidence type="ECO:0000256" key="6">
    <source>
        <dbReference type="ARBA" id="ARBA00023242"/>
    </source>
</evidence>
<evidence type="ECO:0000313" key="9">
    <source>
        <dbReference type="EMBL" id="KAH8700747.1"/>
    </source>
</evidence>
<dbReference type="GO" id="GO:0006351">
    <property type="term" value="P:DNA-templated transcription"/>
    <property type="evidence" value="ECO:0007669"/>
    <property type="project" value="InterPro"/>
</dbReference>
<feature type="compositionally biased region" description="Polar residues" evidence="7">
    <location>
        <begin position="97"/>
        <end position="114"/>
    </location>
</feature>
<dbReference type="PANTHER" id="PTHR47171:SF1">
    <property type="entry name" value="ZN(II)2CYS6 TRANSCRIPTION FACTOR (EUROFUNG)"/>
    <property type="match status" value="1"/>
</dbReference>
<keyword evidence="5" id="KW-0804">Transcription</keyword>
<dbReference type="Pfam" id="PF04082">
    <property type="entry name" value="Fungal_trans"/>
    <property type="match status" value="1"/>
</dbReference>
<dbReference type="InterPro" id="IPR001138">
    <property type="entry name" value="Zn2Cys6_DnaBD"/>
</dbReference>
<evidence type="ECO:0000256" key="2">
    <source>
        <dbReference type="ARBA" id="ARBA00022833"/>
    </source>
</evidence>
<evidence type="ECO:0000256" key="7">
    <source>
        <dbReference type="SAM" id="MobiDB-lite"/>
    </source>
</evidence>
<accession>A0AAD4Q2U3</accession>
<keyword evidence="4" id="KW-0238">DNA-binding</keyword>
<keyword evidence="2" id="KW-0862">Zinc</keyword>
<dbReference type="Proteomes" id="UP001201262">
    <property type="component" value="Unassembled WGS sequence"/>
</dbReference>
<dbReference type="GO" id="GO:0000981">
    <property type="term" value="F:DNA-binding transcription factor activity, RNA polymerase II-specific"/>
    <property type="evidence" value="ECO:0007669"/>
    <property type="project" value="InterPro"/>
</dbReference>
<reference evidence="9" key="1">
    <citation type="submission" date="2021-12" db="EMBL/GenBank/DDBJ databases">
        <title>Convergent genome expansion in fungi linked to evolution of root-endophyte symbiosis.</title>
        <authorList>
            <consortium name="DOE Joint Genome Institute"/>
            <person name="Ke Y.-H."/>
            <person name="Bonito G."/>
            <person name="Liao H.-L."/>
            <person name="Looney B."/>
            <person name="Rojas-Flechas A."/>
            <person name="Nash J."/>
            <person name="Hameed K."/>
            <person name="Schadt C."/>
            <person name="Martin F."/>
            <person name="Crous P.W."/>
            <person name="Miettinen O."/>
            <person name="Magnuson J.K."/>
            <person name="Labbe J."/>
            <person name="Jacobson D."/>
            <person name="Doktycz M.J."/>
            <person name="Veneault-Fourrey C."/>
            <person name="Kuo A."/>
            <person name="Mondo S."/>
            <person name="Calhoun S."/>
            <person name="Riley R."/>
            <person name="Ohm R."/>
            <person name="LaButti K."/>
            <person name="Andreopoulos B."/>
            <person name="Pangilinan J."/>
            <person name="Nolan M."/>
            <person name="Tritt A."/>
            <person name="Clum A."/>
            <person name="Lipzen A."/>
            <person name="Daum C."/>
            <person name="Barry K."/>
            <person name="Grigoriev I.V."/>
            <person name="Vilgalys R."/>
        </authorList>
    </citation>
    <scope>NUCLEOTIDE SEQUENCE</scope>
    <source>
        <strain evidence="9">PMI_201</strain>
    </source>
</reference>
<dbReference type="Pfam" id="PF00172">
    <property type="entry name" value="Zn_clus"/>
    <property type="match status" value="1"/>
</dbReference>
<dbReference type="Gene3D" id="4.10.240.10">
    <property type="entry name" value="Zn(2)-C6 fungal-type DNA-binding domain"/>
    <property type="match status" value="1"/>
</dbReference>
<dbReference type="EMBL" id="JAJTJA010000004">
    <property type="protein sequence ID" value="KAH8700747.1"/>
    <property type="molecule type" value="Genomic_DNA"/>
</dbReference>
<keyword evidence="3" id="KW-0805">Transcription regulation</keyword>
<evidence type="ECO:0000313" key="10">
    <source>
        <dbReference type="Proteomes" id="UP001201262"/>
    </source>
</evidence>
<evidence type="ECO:0000256" key="5">
    <source>
        <dbReference type="ARBA" id="ARBA00023163"/>
    </source>
</evidence>
<feature type="domain" description="Zn(2)-C6 fungal-type" evidence="8">
    <location>
        <begin position="16"/>
        <end position="47"/>
    </location>
</feature>
<dbReference type="PROSITE" id="PS50048">
    <property type="entry name" value="ZN2_CY6_FUNGAL_2"/>
    <property type="match status" value="1"/>
</dbReference>
<name>A0AAD4Q2U3_9EURO</name>
<dbReference type="SUPFAM" id="SSF57701">
    <property type="entry name" value="Zn2/Cys6 DNA-binding domain"/>
    <property type="match status" value="1"/>
</dbReference>
<keyword evidence="1" id="KW-0479">Metal-binding</keyword>
<dbReference type="InterPro" id="IPR007219">
    <property type="entry name" value="XnlR_reg_dom"/>
</dbReference>
<dbReference type="AlphaFoldDB" id="A0AAD4Q2U3"/>
<dbReference type="InterPro" id="IPR052073">
    <property type="entry name" value="Amide_Lactam_Regulators"/>
</dbReference>
<sequence>MTRNRIEESVPRQRVACRRCNTKKIKCNASGETACNNCLASNTECILINSQRGRYTRRHTRTRAANVPTLSQQQKASIAVDARPTGSKVHSPILPSYQPQVRSPQVGSDGSTSVADRDPNGAFYLHIADQTVNPTNNQRITDKVRTLFLGESFSLTYVVHDVLSPFLSNAPRYKKRLHFPIGEGYDPSVVGQHDIVQNQRILLQERNLLYQLEPSTLERLLGVFFRWFNPAFPILNPSECMQNCRQNEMSLLVLNAVLMVTVTICDDEELALTRLENRHQARAVFYHQAKTLFDSDMEPDKINSVIAVFFLSFWWGGPNDEKDSWYWLGIAIGLAQSLGMHRSTARSHMSERTARQWRRIWWSLRVRDVLTSGSIGRPQHFSERDCDVEMLELEDIYDIYTEEDSEQAHYAHQIARLSIIFSNIIVSRYAARHADSLSQKINLEKALDNFREQIPRPLQYSGINPDSKKGLWSAMLLMAFNFGVILLSRPPRSIDIDTVINPESWGNHLMAQSASNEVTRLMEDLLSAGMGRLCQIHTIPALFNALAMHVFSICMSGAIGRELAENRARTCMLGLRCLQESWPVSGWILKLWVDIMERLKAKLSCTPASSDIVPHSAYRGRDVVGDFTTQQLRTQLNSNGSPVSPSLPTTAAPPINGGFDDMGTFRSNNTRLNPWVLPNNDYTPGQDQLLPNMFVLDCFSQDPVAEQLSFFDSLNVPDWDNI</sequence>
<dbReference type="GO" id="GO:0008270">
    <property type="term" value="F:zinc ion binding"/>
    <property type="evidence" value="ECO:0007669"/>
    <property type="project" value="InterPro"/>
</dbReference>
<proteinExistence type="predicted"/>
<dbReference type="GO" id="GO:0003677">
    <property type="term" value="F:DNA binding"/>
    <property type="evidence" value="ECO:0007669"/>
    <property type="project" value="UniProtKB-KW"/>
</dbReference>
<protein>
    <submittedName>
        <fullName evidence="9">Fungal-specific transcription factor domain-containing protein</fullName>
    </submittedName>
</protein>
<dbReference type="CDD" id="cd00067">
    <property type="entry name" value="GAL4"/>
    <property type="match status" value="1"/>
</dbReference>